<dbReference type="GeneID" id="25979300"/>
<name>F0XIF9_GROCL</name>
<dbReference type="OrthoDB" id="17089at2759"/>
<dbReference type="STRING" id="655863.F0XIF9"/>
<dbReference type="InterPro" id="IPR007849">
    <property type="entry name" value="ATP10"/>
</dbReference>
<accession>F0XIF9</accession>
<dbReference type="InParanoid" id="F0XIF9"/>
<organism evidence="3">
    <name type="scientific">Grosmannia clavigera (strain kw1407 / UAMH 11150)</name>
    <name type="common">Blue stain fungus</name>
    <name type="synonym">Graphiocladiella clavigera</name>
    <dbReference type="NCBI Taxonomy" id="655863"/>
    <lineage>
        <taxon>Eukaryota</taxon>
        <taxon>Fungi</taxon>
        <taxon>Dikarya</taxon>
        <taxon>Ascomycota</taxon>
        <taxon>Pezizomycotina</taxon>
        <taxon>Sordariomycetes</taxon>
        <taxon>Sordariomycetidae</taxon>
        <taxon>Ophiostomatales</taxon>
        <taxon>Ophiostomataceae</taxon>
        <taxon>Leptographium</taxon>
    </lineage>
</organism>
<reference evidence="2 3" key="1">
    <citation type="journal article" date="2011" name="Proc. Natl. Acad. Sci. U.S.A.">
        <title>Genome and transcriptome analyses of the mountain pine beetle-fungal symbiont Grosmannia clavigera, a lodgepole pine pathogen.</title>
        <authorList>
            <person name="DiGuistini S."/>
            <person name="Wang Y."/>
            <person name="Liao N.Y."/>
            <person name="Taylor G."/>
            <person name="Tanguay P."/>
            <person name="Feau N."/>
            <person name="Henrissat B."/>
            <person name="Chan S.K."/>
            <person name="Hesse-Orce U."/>
            <person name="Alamouti S.M."/>
            <person name="Tsui C.K.M."/>
            <person name="Docking R.T."/>
            <person name="Levasseur A."/>
            <person name="Haridas S."/>
            <person name="Robertson G."/>
            <person name="Birol I."/>
            <person name="Holt R.A."/>
            <person name="Marra M.A."/>
            <person name="Hamelin R.C."/>
            <person name="Hirst M."/>
            <person name="Jones S.J.M."/>
            <person name="Bohlmann J."/>
            <person name="Breuil C."/>
        </authorList>
    </citation>
    <scope>NUCLEOTIDE SEQUENCE [LARGE SCALE GENOMIC DNA]</scope>
    <source>
        <strain evidence="3">kw1407 / UAMH 11150</strain>
    </source>
</reference>
<sequence>MVARTFTNAALSAGKAVGLGAPPSSSSIRSLRQDSFAAVPCLRCQWRALSVSQSRRDTKATPTSQSEPKAPALELASASSPSPLVNVPRSYGERPKEFTPTPLSRPIGMPLPPLAGENSGIDFRTLRQRRDDFVDYEKHLVRRQELKNKIIKPYFRDWTNLQFHKGKTFIAPPRLFRADLSLYFPNIMGERLLSADKSVTSELADTTPILQQSAASVVAMFSSLWAENQVRSFVSPEANPALAELINTHPKNAAGGGSANRCS</sequence>
<dbReference type="Pfam" id="PF05176">
    <property type="entry name" value="ATP-synt_10"/>
    <property type="match status" value="1"/>
</dbReference>
<feature type="compositionally biased region" description="Low complexity" evidence="1">
    <location>
        <begin position="67"/>
        <end position="84"/>
    </location>
</feature>
<keyword evidence="3" id="KW-1185">Reference proteome</keyword>
<evidence type="ECO:0000313" key="2">
    <source>
        <dbReference type="EMBL" id="EFX02563.1"/>
    </source>
</evidence>
<dbReference type="EMBL" id="GL629771">
    <property type="protein sequence ID" value="EFX02563.1"/>
    <property type="molecule type" value="Genomic_DNA"/>
</dbReference>
<dbReference type="eggNOG" id="KOG4614">
    <property type="taxonomic scope" value="Eukaryota"/>
</dbReference>
<dbReference type="HOGENOM" id="CLU_047290_1_1_1"/>
<dbReference type="PANTHER" id="PTHR28106:SF1">
    <property type="entry name" value="MITOCHONDRIAL ATPASE COMPLEX SUBUNIT ATP10"/>
    <property type="match status" value="1"/>
</dbReference>
<dbReference type="GO" id="GO:0005743">
    <property type="term" value="C:mitochondrial inner membrane"/>
    <property type="evidence" value="ECO:0007669"/>
    <property type="project" value="TreeGrafter"/>
</dbReference>
<dbReference type="PANTHER" id="PTHR28106">
    <property type="entry name" value="MITOCHONDRIAL ATPASE COMPLEX SUBUNIT ATP10"/>
    <property type="match status" value="1"/>
</dbReference>
<dbReference type="GO" id="GO:0033615">
    <property type="term" value="P:mitochondrial proton-transporting ATP synthase complex assembly"/>
    <property type="evidence" value="ECO:0007669"/>
    <property type="project" value="TreeGrafter"/>
</dbReference>
<dbReference type="AlphaFoldDB" id="F0XIF9"/>
<dbReference type="RefSeq" id="XP_014172045.1">
    <property type="nucleotide sequence ID" value="XM_014316570.1"/>
</dbReference>
<protein>
    <submittedName>
        <fullName evidence="2">F1f0 ATP synthase assembly protein</fullName>
    </submittedName>
</protein>
<evidence type="ECO:0000313" key="3">
    <source>
        <dbReference type="Proteomes" id="UP000007796"/>
    </source>
</evidence>
<evidence type="ECO:0000256" key="1">
    <source>
        <dbReference type="SAM" id="MobiDB-lite"/>
    </source>
</evidence>
<feature type="region of interest" description="Disordered" evidence="1">
    <location>
        <begin position="52"/>
        <end position="108"/>
    </location>
</feature>
<dbReference type="Proteomes" id="UP000007796">
    <property type="component" value="Unassembled WGS sequence"/>
</dbReference>
<gene>
    <name evidence="2" type="ORF">CMQ_5924</name>
</gene>
<proteinExistence type="predicted"/>